<dbReference type="Gene3D" id="3.40.50.12780">
    <property type="entry name" value="N-terminal domain of ligase-like"/>
    <property type="match status" value="1"/>
</dbReference>
<dbReference type="AlphaFoldDB" id="A0A1I2K059"/>
<evidence type="ECO:0000256" key="3">
    <source>
        <dbReference type="ARBA" id="ARBA00022598"/>
    </source>
</evidence>
<evidence type="ECO:0000313" key="10">
    <source>
        <dbReference type="EMBL" id="SFF60512.1"/>
    </source>
</evidence>
<dbReference type="InterPro" id="IPR020845">
    <property type="entry name" value="AMP-binding_CS"/>
</dbReference>
<dbReference type="Pfam" id="PF16177">
    <property type="entry name" value="ACAS_N"/>
    <property type="match status" value="1"/>
</dbReference>
<dbReference type="InterPro" id="IPR025110">
    <property type="entry name" value="AMP-bd_C"/>
</dbReference>
<dbReference type="GO" id="GO:0005524">
    <property type="term" value="F:ATP binding"/>
    <property type="evidence" value="ECO:0007669"/>
    <property type="project" value="UniProtKB-KW"/>
</dbReference>
<keyword evidence="11" id="KW-1185">Reference proteome</keyword>
<dbReference type="PROSITE" id="PS00455">
    <property type="entry name" value="AMP_BINDING"/>
    <property type="match status" value="1"/>
</dbReference>
<accession>A0A1I2K059</accession>
<dbReference type="RefSeq" id="WP_089749917.1">
    <property type="nucleotide sequence ID" value="NZ_FOOG01000003.1"/>
</dbReference>
<comment type="similarity">
    <text evidence="1">Belongs to the ATP-dependent AMP-binding enzyme family.</text>
</comment>
<organism evidence="10 11">
    <name type="scientific">Halobacillus alkaliphilus</name>
    <dbReference type="NCBI Taxonomy" id="396056"/>
    <lineage>
        <taxon>Bacteria</taxon>
        <taxon>Bacillati</taxon>
        <taxon>Bacillota</taxon>
        <taxon>Bacilli</taxon>
        <taxon>Bacillales</taxon>
        <taxon>Bacillaceae</taxon>
        <taxon>Halobacillus</taxon>
    </lineage>
</organism>
<protein>
    <recommendedName>
        <fullName evidence="2">acetate--CoA ligase</fullName>
        <ecNumber evidence="2">6.2.1.1</ecNumber>
    </recommendedName>
</protein>
<dbReference type="Proteomes" id="UP000198897">
    <property type="component" value="Unassembled WGS sequence"/>
</dbReference>
<gene>
    <name evidence="10" type="ORF">SAMN05216353_10320</name>
</gene>
<dbReference type="EMBL" id="FOOG01000003">
    <property type="protein sequence ID" value="SFF60512.1"/>
    <property type="molecule type" value="Genomic_DNA"/>
</dbReference>
<evidence type="ECO:0000256" key="1">
    <source>
        <dbReference type="ARBA" id="ARBA00006432"/>
    </source>
</evidence>
<evidence type="ECO:0000313" key="11">
    <source>
        <dbReference type="Proteomes" id="UP000198897"/>
    </source>
</evidence>
<dbReference type="Pfam" id="PF00501">
    <property type="entry name" value="AMP-binding"/>
    <property type="match status" value="1"/>
</dbReference>
<evidence type="ECO:0000259" key="7">
    <source>
        <dbReference type="Pfam" id="PF00501"/>
    </source>
</evidence>
<feature type="domain" description="Acetyl-coenzyme A synthetase N-terminal" evidence="9">
    <location>
        <begin position="32"/>
        <end position="89"/>
    </location>
</feature>
<evidence type="ECO:0000256" key="5">
    <source>
        <dbReference type="ARBA" id="ARBA00022840"/>
    </source>
</evidence>
<dbReference type="Pfam" id="PF13193">
    <property type="entry name" value="AMP-binding_C"/>
    <property type="match status" value="1"/>
</dbReference>
<evidence type="ECO:0000259" key="9">
    <source>
        <dbReference type="Pfam" id="PF16177"/>
    </source>
</evidence>
<evidence type="ECO:0000256" key="4">
    <source>
        <dbReference type="ARBA" id="ARBA00022741"/>
    </source>
</evidence>
<dbReference type="InterPro" id="IPR032387">
    <property type="entry name" value="ACAS_N"/>
</dbReference>
<name>A0A1I2K059_9BACI</name>
<keyword evidence="4" id="KW-0547">Nucleotide-binding</keyword>
<reference evidence="11" key="1">
    <citation type="submission" date="2016-10" db="EMBL/GenBank/DDBJ databases">
        <authorList>
            <person name="Varghese N."/>
            <person name="Submissions S."/>
        </authorList>
    </citation>
    <scope>NUCLEOTIDE SEQUENCE [LARGE SCALE GENOMIC DNA]</scope>
    <source>
        <strain evidence="11">FP5</strain>
    </source>
</reference>
<dbReference type="InterPro" id="IPR042099">
    <property type="entry name" value="ANL_N_sf"/>
</dbReference>
<keyword evidence="6" id="KW-0007">Acetylation</keyword>
<dbReference type="GO" id="GO:0006085">
    <property type="term" value="P:acetyl-CoA biosynthetic process"/>
    <property type="evidence" value="ECO:0007669"/>
    <property type="project" value="TreeGrafter"/>
</dbReference>
<keyword evidence="5" id="KW-0067">ATP-binding</keyword>
<evidence type="ECO:0000256" key="6">
    <source>
        <dbReference type="ARBA" id="ARBA00022990"/>
    </source>
</evidence>
<evidence type="ECO:0000256" key="2">
    <source>
        <dbReference type="ARBA" id="ARBA00013275"/>
    </source>
</evidence>
<proteinExistence type="inferred from homology"/>
<dbReference type="InterPro" id="IPR045851">
    <property type="entry name" value="AMP-bd_C_sf"/>
</dbReference>
<dbReference type="PANTHER" id="PTHR24095:SF14">
    <property type="entry name" value="ACETYL-COENZYME A SYNTHETASE 1"/>
    <property type="match status" value="1"/>
</dbReference>
<dbReference type="InterPro" id="IPR000873">
    <property type="entry name" value="AMP-dep_synth/lig_dom"/>
</dbReference>
<dbReference type="PANTHER" id="PTHR24095">
    <property type="entry name" value="ACETYL-COENZYME A SYNTHETASE"/>
    <property type="match status" value="1"/>
</dbReference>
<evidence type="ECO:0000259" key="8">
    <source>
        <dbReference type="Pfam" id="PF13193"/>
    </source>
</evidence>
<dbReference type="SUPFAM" id="SSF56801">
    <property type="entry name" value="Acetyl-CoA synthetase-like"/>
    <property type="match status" value="1"/>
</dbReference>
<keyword evidence="3" id="KW-0436">Ligase</keyword>
<dbReference type="OrthoDB" id="9778383at2"/>
<dbReference type="GO" id="GO:0003987">
    <property type="term" value="F:acetate-CoA ligase activity"/>
    <property type="evidence" value="ECO:0007669"/>
    <property type="project" value="UniProtKB-EC"/>
</dbReference>
<feature type="domain" description="AMP-dependent synthetase/ligase" evidence="7">
    <location>
        <begin position="99"/>
        <end position="477"/>
    </location>
</feature>
<sequence>MSTYEKAWFPSESQIRATRLFKWMQKLGYDNYDVFHQKSIEDIEWFWDEALKELGIEWDQSYEKTVDLSSGIAYPKWFTGGKMNVVHNALDKWALDDTKKHAVALYWEGDDGDTIQYTYEELYKEVNRVANGLNKLGIVEGDIITLYMPMIPETLISMLAVSKIGAVFSPAFSGYKADAVATRIQAARSKALITADGFYRRGKTIPMKMEADLACDQCPSLEHVIVVERASCEIEWNEYRDTQWSRLLENETVYNTKSMEADDPFMIIYTSGTTGRPKGAVHTHSGFPTKAAFDAGVCMDVTKDDTLFWYTDMGWMMGPFLVYGGLVNGSSIVMFEGTPDFPNPDRLWSLVEKYKVTHLGISPTLVRSMMKHGEEWIKKHNLSSLKLIGSTGEPWNPEPWYWLFKHAGNSDVPIFNYSGGTEISGGILGNVLVKPIQPVTFNAALPGMDADVYDESGDSLKNQVGELVLRKPWVGMTSGFYNENKRYEETYWTRFKDTWVHGDWVILDDEGFYTITGRSDDVLNVAGKRLGPAEVESVLVEHPSITEAGVIGIPHEIKGEEAVAFAVLNPNIEGSEQLVNELKSHLVEKLGKALAPKKVYIVDDLPKTRNAKVMRRAIKSAYLNNPAGDLSALENPNTIEQIQRIGKKSSLST</sequence>
<feature type="domain" description="AMP-binding enzyme C-terminal" evidence="8">
    <location>
        <begin position="534"/>
        <end position="612"/>
    </location>
</feature>
<dbReference type="EC" id="6.2.1.1" evidence="2"/>
<dbReference type="Gene3D" id="3.30.300.30">
    <property type="match status" value="1"/>
</dbReference>